<evidence type="ECO:0000313" key="3">
    <source>
        <dbReference type="EMBL" id="KAJ4377764.1"/>
    </source>
</evidence>
<dbReference type="PANTHER" id="PTHR38794">
    <property type="entry name" value="INTEGRAL MEMBRANE PROTEIN"/>
    <property type="match status" value="1"/>
</dbReference>
<evidence type="ECO:0000313" key="4">
    <source>
        <dbReference type="Proteomes" id="UP001140560"/>
    </source>
</evidence>
<accession>A0A9W8YHK6</accession>
<reference evidence="3" key="1">
    <citation type="submission" date="2022-10" db="EMBL/GenBank/DDBJ databases">
        <title>Tapping the CABI collections for fungal endophytes: first genome assemblies for Collariella, Neodidymelliopsis, Ascochyta clinopodiicola, Didymella pomorum, Didymosphaeria variabile, Neocosmospora piperis and Neocucurbitaria cava.</title>
        <authorList>
            <person name="Hill R."/>
        </authorList>
    </citation>
    <scope>NUCLEOTIDE SEQUENCE</scope>
    <source>
        <strain evidence="3">IMI 356814</strain>
    </source>
</reference>
<dbReference type="Proteomes" id="UP001140560">
    <property type="component" value="Unassembled WGS sequence"/>
</dbReference>
<sequence>MGLSATTIVLASDGLGDPGFLALDRADVLMKGYYASEFLYISAICFTKLSLLVLFYNIVVVQRFYRRFVLVFGVVISAWTIASLLAVAFQCELPRPWETMTLRCFNSRIFWVVYCIVDMSTEISIIMLSVNLVAYLKVRFSSKVAVVACFAPRLLVISAALIRLIWLYPITPHSDPQYRLWLPSIMTQVQTDEPIDTTEALHPTK</sequence>
<dbReference type="Pfam" id="PF20684">
    <property type="entry name" value="Fung_rhodopsin"/>
    <property type="match status" value="1"/>
</dbReference>
<keyword evidence="4" id="KW-1185">Reference proteome</keyword>
<name>A0A9W8YHK6_9PLEO</name>
<dbReference type="PANTHER" id="PTHR38794:SF3">
    <property type="entry name" value="INTEGRAL MEMBRANE PROTEIN"/>
    <property type="match status" value="1"/>
</dbReference>
<dbReference type="AlphaFoldDB" id="A0A9W8YHK6"/>
<evidence type="ECO:0000256" key="1">
    <source>
        <dbReference type="SAM" id="Phobius"/>
    </source>
</evidence>
<keyword evidence="1" id="KW-1133">Transmembrane helix</keyword>
<dbReference type="InterPro" id="IPR049326">
    <property type="entry name" value="Rhodopsin_dom_fungi"/>
</dbReference>
<keyword evidence="1" id="KW-0472">Membrane</keyword>
<evidence type="ECO:0000259" key="2">
    <source>
        <dbReference type="Pfam" id="PF20684"/>
    </source>
</evidence>
<proteinExistence type="predicted"/>
<comment type="caution">
    <text evidence="3">The sequence shown here is derived from an EMBL/GenBank/DDBJ whole genome shotgun (WGS) entry which is preliminary data.</text>
</comment>
<feature type="transmembrane region" description="Helical" evidence="1">
    <location>
        <begin position="144"/>
        <end position="166"/>
    </location>
</feature>
<organism evidence="3 4">
    <name type="scientific">Neocucurbitaria cava</name>
    <dbReference type="NCBI Taxonomy" id="798079"/>
    <lineage>
        <taxon>Eukaryota</taxon>
        <taxon>Fungi</taxon>
        <taxon>Dikarya</taxon>
        <taxon>Ascomycota</taxon>
        <taxon>Pezizomycotina</taxon>
        <taxon>Dothideomycetes</taxon>
        <taxon>Pleosporomycetidae</taxon>
        <taxon>Pleosporales</taxon>
        <taxon>Pleosporineae</taxon>
        <taxon>Cucurbitariaceae</taxon>
        <taxon>Neocucurbitaria</taxon>
    </lineage>
</organism>
<protein>
    <recommendedName>
        <fullName evidence="2">Rhodopsin domain-containing protein</fullName>
    </recommendedName>
</protein>
<feature type="transmembrane region" description="Helical" evidence="1">
    <location>
        <begin position="68"/>
        <end position="89"/>
    </location>
</feature>
<feature type="transmembrane region" description="Helical" evidence="1">
    <location>
        <begin position="40"/>
        <end position="61"/>
    </location>
</feature>
<keyword evidence="1" id="KW-0812">Transmembrane</keyword>
<gene>
    <name evidence="3" type="ORF">N0V83_000594</name>
</gene>
<dbReference type="EMBL" id="JAPEUY010000001">
    <property type="protein sequence ID" value="KAJ4377764.1"/>
    <property type="molecule type" value="Genomic_DNA"/>
</dbReference>
<dbReference type="OrthoDB" id="3918601at2759"/>
<feature type="domain" description="Rhodopsin" evidence="2">
    <location>
        <begin position="8"/>
        <end position="191"/>
    </location>
</feature>
<feature type="transmembrane region" description="Helical" evidence="1">
    <location>
        <begin position="109"/>
        <end position="132"/>
    </location>
</feature>